<accession>A0AAX4KRF4</accession>
<dbReference type="RefSeq" id="XP_066086107.1">
    <property type="nucleotide sequence ID" value="XM_066230010.1"/>
</dbReference>
<sequence length="274" mass="30504">MNRDIPSGEDSRGERSLHPTVESDDEGSDGSTKPAAPSSDADQVDELTSSHGASAPESASGSGASTTPGTGFTQSRSNVIVHVQPYISDGVQLDRQGDEGWYKWRDARYSIGAVADAEANYDADPVESFRVSVDLRDRTRSRSLPGIEYRPEQSVVAFLSNNTKIRLESWETDFNKEFEERKKSHEGGPSSELADQSKMQTLYAKYRQSEMYQPLNISKYDYHNRQRWQDARLTDHKTENGSLYFLVQGGPTQESAPAAPEETEHNYFAVGFMS</sequence>
<keyword evidence="3" id="KW-1185">Reference proteome</keyword>
<dbReference type="KEGG" id="ker:91105052"/>
<dbReference type="EMBL" id="CP144089">
    <property type="protein sequence ID" value="WWD08140.1"/>
    <property type="molecule type" value="Genomic_DNA"/>
</dbReference>
<gene>
    <name evidence="2" type="ORF">V865_006251</name>
</gene>
<dbReference type="AlphaFoldDB" id="A0AAX4KRF4"/>
<name>A0AAX4KRF4_9TREE</name>
<reference evidence="2 3" key="1">
    <citation type="submission" date="2024-01" db="EMBL/GenBank/DDBJ databases">
        <title>Comparative genomics of Cryptococcus and Kwoniella reveals pathogenesis evolution and contrasting modes of karyotype evolution via chromosome fusion or intercentromeric recombination.</title>
        <authorList>
            <person name="Coelho M.A."/>
            <person name="David-Palma M."/>
            <person name="Shea T."/>
            <person name="Bowers K."/>
            <person name="McGinley-Smith S."/>
            <person name="Mohammad A.W."/>
            <person name="Gnirke A."/>
            <person name="Yurkov A.M."/>
            <person name="Nowrousian M."/>
            <person name="Sun S."/>
            <person name="Cuomo C.A."/>
            <person name="Heitman J."/>
        </authorList>
    </citation>
    <scope>NUCLEOTIDE SEQUENCE [LARGE SCALE GENOMIC DNA]</scope>
    <source>
        <strain evidence="2 3">PYCC6329</strain>
    </source>
</reference>
<feature type="region of interest" description="Disordered" evidence="1">
    <location>
        <begin position="1"/>
        <end position="76"/>
    </location>
</feature>
<evidence type="ECO:0000256" key="1">
    <source>
        <dbReference type="SAM" id="MobiDB-lite"/>
    </source>
</evidence>
<protein>
    <submittedName>
        <fullName evidence="2">Uncharacterized protein</fullName>
    </submittedName>
</protein>
<dbReference type="Proteomes" id="UP001358614">
    <property type="component" value="Chromosome 1"/>
</dbReference>
<proteinExistence type="predicted"/>
<organism evidence="2 3">
    <name type="scientific">Kwoniella europaea PYCC6329</name>
    <dbReference type="NCBI Taxonomy" id="1423913"/>
    <lineage>
        <taxon>Eukaryota</taxon>
        <taxon>Fungi</taxon>
        <taxon>Dikarya</taxon>
        <taxon>Basidiomycota</taxon>
        <taxon>Agaricomycotina</taxon>
        <taxon>Tremellomycetes</taxon>
        <taxon>Tremellales</taxon>
        <taxon>Cryptococcaceae</taxon>
        <taxon>Kwoniella</taxon>
    </lineage>
</organism>
<feature type="compositionally biased region" description="Low complexity" evidence="1">
    <location>
        <begin position="49"/>
        <end position="73"/>
    </location>
</feature>
<evidence type="ECO:0000313" key="2">
    <source>
        <dbReference type="EMBL" id="WWD08140.1"/>
    </source>
</evidence>
<evidence type="ECO:0000313" key="3">
    <source>
        <dbReference type="Proteomes" id="UP001358614"/>
    </source>
</evidence>
<dbReference type="GeneID" id="91105052"/>